<feature type="transmembrane region" description="Helical" evidence="1">
    <location>
        <begin position="185"/>
        <end position="202"/>
    </location>
</feature>
<dbReference type="AlphaFoldDB" id="A0A7S7NZE2"/>
<name>A0A7S7NZE2_PALFE</name>
<dbReference type="Pfam" id="PF02517">
    <property type="entry name" value="Rce1-like"/>
    <property type="match status" value="1"/>
</dbReference>
<dbReference type="GO" id="GO:0004175">
    <property type="term" value="F:endopeptidase activity"/>
    <property type="evidence" value="ECO:0007669"/>
    <property type="project" value="UniProtKB-ARBA"/>
</dbReference>
<keyword evidence="1" id="KW-1133">Transmembrane helix</keyword>
<dbReference type="GO" id="GO:0080120">
    <property type="term" value="P:CAAX-box protein maturation"/>
    <property type="evidence" value="ECO:0007669"/>
    <property type="project" value="UniProtKB-ARBA"/>
</dbReference>
<protein>
    <submittedName>
        <fullName evidence="3">CPBP family intramembrane metalloprotease</fullName>
    </submittedName>
</protein>
<keyword evidence="3" id="KW-0378">Hydrolase</keyword>
<keyword evidence="3" id="KW-0482">Metalloprotease</keyword>
<gene>
    <name evidence="3" type="ORF">IRI77_21760</name>
</gene>
<keyword evidence="1" id="KW-0812">Transmembrane</keyword>
<keyword evidence="4" id="KW-1185">Reference proteome</keyword>
<sequence length="227" mass="25515">MLNWASVVAILTAICVASYWFTLLPRNRFTDTGFVVLMAAPLIFKSFAFVYGRPHPDIRLEFLGQLLWIRAGVLAVLNDRKPEGIGFGFWPKLSEWKIGALVYIALLPVVFVLASLTGFATFTWPPWTWQETTLRAVGTFVGIFWVVALSEEFFFRGLLQQWIGIAAASILFGLAHLGFRQFPNWQFALVAGVAGVFYGFAFRRAGGIRAAMVTHALTVTTWRVLFR</sequence>
<feature type="transmembrane region" description="Helical" evidence="1">
    <location>
        <begin position="98"/>
        <end position="124"/>
    </location>
</feature>
<dbReference type="Proteomes" id="UP000593892">
    <property type="component" value="Chromosome"/>
</dbReference>
<keyword evidence="1" id="KW-0472">Membrane</keyword>
<feature type="domain" description="CAAX prenyl protease 2/Lysostaphin resistance protein A-like" evidence="2">
    <location>
        <begin position="137"/>
        <end position="218"/>
    </location>
</feature>
<dbReference type="InterPro" id="IPR003675">
    <property type="entry name" value="Rce1/LyrA-like_dom"/>
</dbReference>
<feature type="transmembrane region" description="Helical" evidence="1">
    <location>
        <begin position="136"/>
        <end position="155"/>
    </location>
</feature>
<feature type="transmembrane region" description="Helical" evidence="1">
    <location>
        <begin position="34"/>
        <end position="52"/>
    </location>
</feature>
<dbReference type="EMBL" id="CP063849">
    <property type="protein sequence ID" value="QOY92099.1"/>
    <property type="molecule type" value="Genomic_DNA"/>
</dbReference>
<accession>A0A7S7NZE2</accession>
<reference evidence="3 4" key="1">
    <citation type="submission" date="2020-10" db="EMBL/GenBank/DDBJ databases">
        <title>Complete genome sequence of Paludibaculum fermentans P105T, a facultatively anaerobic acidobacterium capable of dissimilatory Fe(III) reduction.</title>
        <authorList>
            <person name="Dedysh S.N."/>
            <person name="Beletsky A.V."/>
            <person name="Kulichevskaya I.S."/>
            <person name="Mardanov A.V."/>
            <person name="Ravin N.V."/>
        </authorList>
    </citation>
    <scope>NUCLEOTIDE SEQUENCE [LARGE SCALE GENOMIC DNA]</scope>
    <source>
        <strain evidence="3 4">P105</strain>
    </source>
</reference>
<dbReference type="GO" id="GO:0006508">
    <property type="term" value="P:proteolysis"/>
    <property type="evidence" value="ECO:0007669"/>
    <property type="project" value="UniProtKB-KW"/>
</dbReference>
<keyword evidence="3" id="KW-0645">Protease</keyword>
<feature type="transmembrane region" description="Helical" evidence="1">
    <location>
        <begin position="162"/>
        <end position="179"/>
    </location>
</feature>
<dbReference type="KEGG" id="pfer:IRI77_21760"/>
<proteinExistence type="predicted"/>
<evidence type="ECO:0000256" key="1">
    <source>
        <dbReference type="SAM" id="Phobius"/>
    </source>
</evidence>
<evidence type="ECO:0000313" key="4">
    <source>
        <dbReference type="Proteomes" id="UP000593892"/>
    </source>
</evidence>
<organism evidence="3 4">
    <name type="scientific">Paludibaculum fermentans</name>
    <dbReference type="NCBI Taxonomy" id="1473598"/>
    <lineage>
        <taxon>Bacteria</taxon>
        <taxon>Pseudomonadati</taxon>
        <taxon>Acidobacteriota</taxon>
        <taxon>Terriglobia</taxon>
        <taxon>Bryobacterales</taxon>
        <taxon>Bryobacteraceae</taxon>
        <taxon>Paludibaculum</taxon>
    </lineage>
</organism>
<evidence type="ECO:0000313" key="3">
    <source>
        <dbReference type="EMBL" id="QOY92099.1"/>
    </source>
</evidence>
<evidence type="ECO:0000259" key="2">
    <source>
        <dbReference type="Pfam" id="PF02517"/>
    </source>
</evidence>
<feature type="transmembrane region" description="Helical" evidence="1">
    <location>
        <begin position="6"/>
        <end position="22"/>
    </location>
</feature>
<dbReference type="GO" id="GO:0008237">
    <property type="term" value="F:metallopeptidase activity"/>
    <property type="evidence" value="ECO:0007669"/>
    <property type="project" value="UniProtKB-KW"/>
</dbReference>